<comment type="caution">
    <text evidence="2">The sequence shown here is derived from an EMBL/GenBank/DDBJ whole genome shotgun (WGS) entry which is preliminary data.</text>
</comment>
<feature type="compositionally biased region" description="Low complexity" evidence="1">
    <location>
        <begin position="179"/>
        <end position="199"/>
    </location>
</feature>
<proteinExistence type="predicted"/>
<feature type="compositionally biased region" description="Pro residues" evidence="1">
    <location>
        <begin position="142"/>
        <end position="152"/>
    </location>
</feature>
<feature type="compositionally biased region" description="Pro residues" evidence="1">
    <location>
        <begin position="454"/>
        <end position="470"/>
    </location>
</feature>
<dbReference type="Proteomes" id="UP000580250">
    <property type="component" value="Unassembled WGS sequence"/>
</dbReference>
<feature type="compositionally biased region" description="Pro residues" evidence="1">
    <location>
        <begin position="161"/>
        <end position="170"/>
    </location>
</feature>
<feature type="compositionally biased region" description="Pro residues" evidence="1">
    <location>
        <begin position="277"/>
        <end position="286"/>
    </location>
</feature>
<dbReference type="OrthoDB" id="5875955at2759"/>
<feature type="region of interest" description="Disordered" evidence="1">
    <location>
        <begin position="103"/>
        <end position="478"/>
    </location>
</feature>
<sequence length="695" mass="76431">MSNSFYVCLLSNTTDYPDNQPNKFRVHLPKPIYFSGDWVCGLHSISYPYSWPSTIGTLDEQWIAIHCTDFQGKAKIIRVPVPRGSHNKSEDLLKFLTSTLQHQSGSLEESPQNKTDSFVDRPTLISPPRVGRPKRSLEETLPSPPRINPGSPPRLVDPAKPSSPTPPAKKPTPQEIHKPSTTTLPSPPRLQQTPKSTTTQPPPTQTPTPQTPPPPSQKPPISQPPQPLPPTQKPSTPQKPLPQTTQETQLPPPPAPAQKPTIQPPQPSPTSKTSITQPPPPSPPQKPAITQPLPAQKPLTPQPPPPAQKPTPQPPPPPPTQKATPQPPPPPPAQKPSTPQPPPPPPAQKPSTPQPPPPPPAQKPSTPQPPPPPPDQKPSNPQPPPPLPAQKPSTPQPSPPPPDQKPYTPQPPPPNQKPSTQQQLPPPPPVQKHASSPPRILPHQKSTPQKSIPLPKPTTPPKTPLPPPIQTLPSLPEALPLKQNKSLVQQKIKWTDDMERVLTHVLGKPPTDFQRENYLPMIEGLLKKYSYLRKDKIDATVQKKIIDSISLSFHKDFKRFKLEYSHPNIKYLSFSPQLGYVLGFENSNMVMHNEIAKYGSDLRGGFSSFAVYSKGLTENMIVGNSLSSLLRVVSVSGNPGEYQEKIYDSPIYIRVLPKEINEIEIELRTMDGGRLVPFAFGTVMIVLIFKKVINF</sequence>
<dbReference type="PRINTS" id="PR01217">
    <property type="entry name" value="PRICHEXTENSN"/>
</dbReference>
<feature type="compositionally biased region" description="Pro residues" evidence="1">
    <location>
        <begin position="250"/>
        <end position="268"/>
    </location>
</feature>
<dbReference type="AlphaFoldDB" id="A0A6V7U7R1"/>
<feature type="compositionally biased region" description="Low complexity" evidence="1">
    <location>
        <begin position="287"/>
        <end position="299"/>
    </location>
</feature>
<evidence type="ECO:0000256" key="1">
    <source>
        <dbReference type="SAM" id="MobiDB-lite"/>
    </source>
</evidence>
<reference evidence="2 3" key="1">
    <citation type="submission" date="2020-08" db="EMBL/GenBank/DDBJ databases">
        <authorList>
            <person name="Koutsovoulos G."/>
            <person name="Danchin GJ E."/>
        </authorList>
    </citation>
    <scope>NUCLEOTIDE SEQUENCE [LARGE SCALE GENOMIC DNA]</scope>
</reference>
<name>A0A6V7U7R1_MELEN</name>
<evidence type="ECO:0000313" key="2">
    <source>
        <dbReference type="EMBL" id="CAD2148802.1"/>
    </source>
</evidence>
<organism evidence="2 3">
    <name type="scientific">Meloidogyne enterolobii</name>
    <name type="common">Root-knot nematode worm</name>
    <name type="synonym">Meloidogyne mayaguensis</name>
    <dbReference type="NCBI Taxonomy" id="390850"/>
    <lineage>
        <taxon>Eukaryota</taxon>
        <taxon>Metazoa</taxon>
        <taxon>Ecdysozoa</taxon>
        <taxon>Nematoda</taxon>
        <taxon>Chromadorea</taxon>
        <taxon>Rhabditida</taxon>
        <taxon>Tylenchina</taxon>
        <taxon>Tylenchomorpha</taxon>
        <taxon>Tylenchoidea</taxon>
        <taxon>Meloidogynidae</taxon>
        <taxon>Meloidogyninae</taxon>
        <taxon>Meloidogyne</taxon>
    </lineage>
</organism>
<evidence type="ECO:0000313" key="3">
    <source>
        <dbReference type="Proteomes" id="UP000580250"/>
    </source>
</evidence>
<gene>
    <name evidence="2" type="ORF">MENT_LOCUS9452</name>
</gene>
<feature type="compositionally biased region" description="Pro residues" evidence="1">
    <location>
        <begin position="200"/>
        <end position="240"/>
    </location>
</feature>
<feature type="compositionally biased region" description="Polar residues" evidence="1">
    <location>
        <begin position="103"/>
        <end position="116"/>
    </location>
</feature>
<dbReference type="EMBL" id="CAJEWN010000042">
    <property type="protein sequence ID" value="CAD2148802.1"/>
    <property type="molecule type" value="Genomic_DNA"/>
</dbReference>
<protein>
    <submittedName>
        <fullName evidence="2">Uncharacterized protein</fullName>
    </submittedName>
</protein>
<feature type="compositionally biased region" description="Pro residues" evidence="1">
    <location>
        <begin position="300"/>
        <end position="416"/>
    </location>
</feature>
<accession>A0A6V7U7R1</accession>